<dbReference type="Pfam" id="PF01794">
    <property type="entry name" value="Ferric_reduct"/>
    <property type="match status" value="1"/>
</dbReference>
<evidence type="ECO:0000313" key="12">
    <source>
        <dbReference type="EMBL" id="KAJ5215341.1"/>
    </source>
</evidence>
<dbReference type="InterPro" id="IPR051410">
    <property type="entry name" value="Ferric/Cupric_Reductase"/>
</dbReference>
<comment type="subcellular location">
    <subcellularLocation>
        <location evidence="1">Cell membrane</location>
        <topology evidence="1">Multi-pass membrane protein</topology>
    </subcellularLocation>
</comment>
<evidence type="ECO:0000256" key="8">
    <source>
        <dbReference type="ARBA" id="ARBA00023136"/>
    </source>
</evidence>
<keyword evidence="13" id="KW-1185">Reference proteome</keyword>
<feature type="transmembrane region" description="Helical" evidence="10">
    <location>
        <begin position="118"/>
        <end position="140"/>
    </location>
</feature>
<name>A0A9W9N8W9_9EURO</name>
<accession>A0A9W9N8W9</accession>
<evidence type="ECO:0000256" key="5">
    <source>
        <dbReference type="ARBA" id="ARBA00022692"/>
    </source>
</evidence>
<dbReference type="InterPro" id="IPR013130">
    <property type="entry name" value="Fe3_Rdtase_TM_dom"/>
</dbReference>
<evidence type="ECO:0000256" key="3">
    <source>
        <dbReference type="ARBA" id="ARBA00022448"/>
    </source>
</evidence>
<dbReference type="EC" id="1.16.1.9" evidence="2"/>
<feature type="domain" description="FAD-binding FR-type" evidence="11">
    <location>
        <begin position="149"/>
        <end position="263"/>
    </location>
</feature>
<protein>
    <recommendedName>
        <fullName evidence="2">ferric-chelate reductase (NADPH)</fullName>
        <ecNumber evidence="2">1.16.1.9</ecNumber>
    </recommendedName>
</protein>
<dbReference type="SUPFAM" id="SSF63380">
    <property type="entry name" value="Riboflavin synthase domain-like"/>
    <property type="match status" value="1"/>
</dbReference>
<dbReference type="Gene3D" id="3.40.50.80">
    <property type="entry name" value="Nucleotide-binding domain of ferredoxin-NADP reductase (FNR) module"/>
    <property type="match status" value="1"/>
</dbReference>
<reference evidence="12" key="1">
    <citation type="submission" date="2022-12" db="EMBL/GenBank/DDBJ databases">
        <authorList>
            <person name="Petersen C."/>
        </authorList>
    </citation>
    <scope>NUCLEOTIDE SEQUENCE</scope>
    <source>
        <strain evidence="12">IBT 15544</strain>
    </source>
</reference>
<dbReference type="OrthoDB" id="4494341at2759"/>
<keyword evidence="7" id="KW-0406">Ion transport</keyword>
<dbReference type="PANTHER" id="PTHR32361">
    <property type="entry name" value="FERRIC/CUPRIC REDUCTASE TRANSMEMBRANE COMPONENT"/>
    <property type="match status" value="1"/>
</dbReference>
<dbReference type="Proteomes" id="UP001150904">
    <property type="component" value="Unassembled WGS sequence"/>
</dbReference>
<evidence type="ECO:0000256" key="1">
    <source>
        <dbReference type="ARBA" id="ARBA00004651"/>
    </source>
</evidence>
<dbReference type="PROSITE" id="PS51384">
    <property type="entry name" value="FAD_FR"/>
    <property type="match status" value="1"/>
</dbReference>
<gene>
    <name evidence="12" type="ORF">N7498_001748</name>
</gene>
<dbReference type="EMBL" id="JAPQKR010000005">
    <property type="protein sequence ID" value="KAJ5215341.1"/>
    <property type="molecule type" value="Genomic_DNA"/>
</dbReference>
<evidence type="ECO:0000256" key="9">
    <source>
        <dbReference type="ARBA" id="ARBA00048483"/>
    </source>
</evidence>
<dbReference type="RefSeq" id="XP_058311154.1">
    <property type="nucleotide sequence ID" value="XM_058448810.1"/>
</dbReference>
<dbReference type="GO" id="GO:0006879">
    <property type="term" value="P:intracellular iron ion homeostasis"/>
    <property type="evidence" value="ECO:0007669"/>
    <property type="project" value="TreeGrafter"/>
</dbReference>
<comment type="caution">
    <text evidence="12">The sequence shown here is derived from an EMBL/GenBank/DDBJ whole genome shotgun (WGS) entry which is preliminary data.</text>
</comment>
<evidence type="ECO:0000256" key="10">
    <source>
        <dbReference type="SAM" id="Phobius"/>
    </source>
</evidence>
<dbReference type="CDD" id="cd06186">
    <property type="entry name" value="NOX_Duox_like_FAD_NADP"/>
    <property type="match status" value="1"/>
</dbReference>
<keyword evidence="4" id="KW-1003">Cell membrane</keyword>
<dbReference type="GO" id="GO:0005886">
    <property type="term" value="C:plasma membrane"/>
    <property type="evidence" value="ECO:0007669"/>
    <property type="project" value="UniProtKB-SubCell"/>
</dbReference>
<evidence type="ECO:0000313" key="13">
    <source>
        <dbReference type="Proteomes" id="UP001150904"/>
    </source>
</evidence>
<comment type="catalytic activity">
    <reaction evidence="9">
        <text>2 a Fe(II)-siderophore + NADP(+) + H(+) = 2 a Fe(III)-siderophore + NADPH</text>
        <dbReference type="Rhea" id="RHEA:28795"/>
        <dbReference type="Rhea" id="RHEA-COMP:11342"/>
        <dbReference type="Rhea" id="RHEA-COMP:11344"/>
        <dbReference type="ChEBI" id="CHEBI:15378"/>
        <dbReference type="ChEBI" id="CHEBI:29033"/>
        <dbReference type="ChEBI" id="CHEBI:29034"/>
        <dbReference type="ChEBI" id="CHEBI:57783"/>
        <dbReference type="ChEBI" id="CHEBI:58349"/>
        <dbReference type="EC" id="1.16.1.9"/>
    </reaction>
</comment>
<dbReference type="AlphaFoldDB" id="A0A9W9N8W9"/>
<feature type="transmembrane region" description="Helical" evidence="10">
    <location>
        <begin position="62"/>
        <end position="82"/>
    </location>
</feature>
<dbReference type="GO" id="GO:0052851">
    <property type="term" value="F:ferric-chelate reductase (NADPH) activity"/>
    <property type="evidence" value="ECO:0007669"/>
    <property type="project" value="UniProtKB-EC"/>
</dbReference>
<evidence type="ECO:0000256" key="6">
    <source>
        <dbReference type="ARBA" id="ARBA00022989"/>
    </source>
</evidence>
<keyword evidence="5 10" id="KW-0812">Transmembrane</keyword>
<dbReference type="GeneID" id="83176111"/>
<evidence type="ECO:0000256" key="7">
    <source>
        <dbReference type="ARBA" id="ARBA00023065"/>
    </source>
</evidence>
<proteinExistence type="predicted"/>
<feature type="transmembrane region" description="Helical" evidence="10">
    <location>
        <begin position="30"/>
        <end position="50"/>
    </location>
</feature>
<sequence length="400" mass="44806">MALLIPTTHLSFLADIVGVSLMACRRMHRVVGWMTAILLGFHITLLMSNHQRDWSLRKEKNFFALIGAVSTGALVCFSFSFIRQHLFEMFIRTHQGLAAVFVYSTWRHLSSTAFDSQIYIYVSLGLLGITTVVHIALFVFRNGVFPSRPHPRASITCARAKEGLAHVGQEGTPLRVRVLLSRPLRVKAGQYVNLWMPTVSLVSWTQSHPFMVTSWSPEKQNVLEFFVQSRRGLTKTIHSRAALDGFASYTAFVSGPYGASKSMDDYECVLAVATDFGIAGVISYLKKLVYGYNTSTSYVRRVHFVWQVQSLDIAVAAQSFLNDLLSDDVLDNGYILEISFYVNFGRLKEAFGIHGRAAVFNGDPNYENIVLEEASGKYISRLPNTSQEQGKALVLEYETS</sequence>
<evidence type="ECO:0000256" key="4">
    <source>
        <dbReference type="ARBA" id="ARBA00022475"/>
    </source>
</evidence>
<keyword evidence="8 10" id="KW-0472">Membrane</keyword>
<reference evidence="12" key="2">
    <citation type="journal article" date="2023" name="IMA Fungus">
        <title>Comparative genomic study of the Penicillium genus elucidates a diverse pangenome and 15 lateral gene transfer events.</title>
        <authorList>
            <person name="Petersen C."/>
            <person name="Sorensen T."/>
            <person name="Nielsen M.R."/>
            <person name="Sondergaard T.E."/>
            <person name="Sorensen J.L."/>
            <person name="Fitzpatrick D.A."/>
            <person name="Frisvad J.C."/>
            <person name="Nielsen K.L."/>
        </authorList>
    </citation>
    <scope>NUCLEOTIDE SEQUENCE</scope>
    <source>
        <strain evidence="12">IBT 15544</strain>
    </source>
</reference>
<organism evidence="12 13">
    <name type="scientific">Penicillium cinerascens</name>
    <dbReference type="NCBI Taxonomy" id="70096"/>
    <lineage>
        <taxon>Eukaryota</taxon>
        <taxon>Fungi</taxon>
        <taxon>Dikarya</taxon>
        <taxon>Ascomycota</taxon>
        <taxon>Pezizomycotina</taxon>
        <taxon>Eurotiomycetes</taxon>
        <taxon>Eurotiomycetidae</taxon>
        <taxon>Eurotiales</taxon>
        <taxon>Aspergillaceae</taxon>
        <taxon>Penicillium</taxon>
    </lineage>
</organism>
<evidence type="ECO:0000256" key="2">
    <source>
        <dbReference type="ARBA" id="ARBA00012668"/>
    </source>
</evidence>
<dbReference type="InterPro" id="IPR017927">
    <property type="entry name" value="FAD-bd_FR_type"/>
</dbReference>
<dbReference type="GO" id="GO:0015677">
    <property type="term" value="P:copper ion import"/>
    <property type="evidence" value="ECO:0007669"/>
    <property type="project" value="TreeGrafter"/>
</dbReference>
<dbReference type="InterPro" id="IPR039261">
    <property type="entry name" value="FNR_nucleotide-bd"/>
</dbReference>
<dbReference type="Pfam" id="PF08022">
    <property type="entry name" value="FAD_binding_8"/>
    <property type="match status" value="1"/>
</dbReference>
<dbReference type="InterPro" id="IPR013112">
    <property type="entry name" value="FAD-bd_8"/>
</dbReference>
<dbReference type="GO" id="GO:0006826">
    <property type="term" value="P:iron ion transport"/>
    <property type="evidence" value="ECO:0007669"/>
    <property type="project" value="TreeGrafter"/>
</dbReference>
<dbReference type="InterPro" id="IPR017938">
    <property type="entry name" value="Riboflavin_synthase-like_b-brl"/>
</dbReference>
<evidence type="ECO:0000259" key="11">
    <source>
        <dbReference type="PROSITE" id="PS51384"/>
    </source>
</evidence>
<keyword evidence="3" id="KW-0813">Transport</keyword>
<keyword evidence="6 10" id="KW-1133">Transmembrane helix</keyword>
<dbReference type="PANTHER" id="PTHR32361:SF26">
    <property type="entry name" value="FAD-BINDING 8 DOMAIN-CONTAINING PROTEIN-RELATED"/>
    <property type="match status" value="1"/>
</dbReference>